<dbReference type="Gene3D" id="3.30.70.120">
    <property type="match status" value="1"/>
</dbReference>
<name>A0A9X1II79_9PROT</name>
<comment type="caution">
    <text evidence="2">The sequence shown here is derived from an EMBL/GenBank/DDBJ whole genome shotgun (WGS) entry which is preliminary data.</text>
</comment>
<dbReference type="InterPro" id="IPR002187">
    <property type="entry name" value="N-reg_PII"/>
</dbReference>
<reference evidence="2" key="1">
    <citation type="submission" date="2021-10" db="EMBL/GenBank/DDBJ databases">
        <title>Roseicella aerolatum sp. nov., isolated from aerosols of e-waste dismantling site.</title>
        <authorList>
            <person name="Qin T."/>
        </authorList>
    </citation>
    <scope>NUCLEOTIDE SEQUENCE</scope>
    <source>
        <strain evidence="2">GB24</strain>
    </source>
</reference>
<dbReference type="RefSeq" id="WP_226614174.1">
    <property type="nucleotide sequence ID" value="NZ_JAJAQI010000083.1"/>
</dbReference>
<dbReference type="PROSITE" id="PS51343">
    <property type="entry name" value="PII_GLNB_DOM"/>
    <property type="match status" value="1"/>
</dbReference>
<protein>
    <recommendedName>
        <fullName evidence="1">Nitrogen regulatory protein P-II</fullName>
    </recommendedName>
</protein>
<accession>A0A9X1II79</accession>
<dbReference type="SMART" id="SM00938">
    <property type="entry name" value="P-II"/>
    <property type="match status" value="1"/>
</dbReference>
<dbReference type="GO" id="GO:0006808">
    <property type="term" value="P:regulation of nitrogen utilization"/>
    <property type="evidence" value="ECO:0007669"/>
    <property type="project" value="InterPro"/>
</dbReference>
<dbReference type="GO" id="GO:0030234">
    <property type="term" value="F:enzyme regulator activity"/>
    <property type="evidence" value="ECO:0007669"/>
    <property type="project" value="InterPro"/>
</dbReference>
<dbReference type="InterPro" id="IPR015867">
    <property type="entry name" value="N-reg_PII/ATP_PRibTrfase_C"/>
</dbReference>
<dbReference type="SUPFAM" id="SSF54913">
    <property type="entry name" value="GlnB-like"/>
    <property type="match status" value="1"/>
</dbReference>
<dbReference type="Pfam" id="PF00543">
    <property type="entry name" value="P-II"/>
    <property type="match status" value="1"/>
</dbReference>
<evidence type="ECO:0000313" key="3">
    <source>
        <dbReference type="Proteomes" id="UP001139311"/>
    </source>
</evidence>
<dbReference type="Proteomes" id="UP001139311">
    <property type="component" value="Unassembled WGS sequence"/>
</dbReference>
<organism evidence="2 3">
    <name type="scientific">Roseicella aerolata</name>
    <dbReference type="NCBI Taxonomy" id="2883479"/>
    <lineage>
        <taxon>Bacteria</taxon>
        <taxon>Pseudomonadati</taxon>
        <taxon>Pseudomonadota</taxon>
        <taxon>Alphaproteobacteria</taxon>
        <taxon>Acetobacterales</taxon>
        <taxon>Roseomonadaceae</taxon>
        <taxon>Roseicella</taxon>
    </lineage>
</organism>
<sequence>MRFKLLLVLVEDDRLDAVLKAAREAGATGATTLPSARGEGLKPKKTFFGLDLASQRDIVLLVVEEHLARGILEAIATAGRFDAEPGSGIAFQIAIEDAVGLEAQIRFLAKRVEDKL</sequence>
<evidence type="ECO:0000256" key="1">
    <source>
        <dbReference type="ARBA" id="ARBA00015681"/>
    </source>
</evidence>
<evidence type="ECO:0000313" key="2">
    <source>
        <dbReference type="EMBL" id="MCB4825336.1"/>
    </source>
</evidence>
<dbReference type="AlphaFoldDB" id="A0A9X1II79"/>
<keyword evidence="3" id="KW-1185">Reference proteome</keyword>
<dbReference type="EMBL" id="JAJAQI010000083">
    <property type="protein sequence ID" value="MCB4825336.1"/>
    <property type="molecule type" value="Genomic_DNA"/>
</dbReference>
<dbReference type="InterPro" id="IPR011322">
    <property type="entry name" value="N-reg_PII-like_a/b"/>
</dbReference>
<proteinExistence type="predicted"/>
<gene>
    <name evidence="2" type="ORF">LHA35_26840</name>
</gene>